<evidence type="ECO:0000256" key="3">
    <source>
        <dbReference type="ARBA" id="ARBA00022786"/>
    </source>
</evidence>
<dbReference type="EMBL" id="QJKJ01001544">
    <property type="protein sequence ID" value="RDY07112.1"/>
    <property type="molecule type" value="Genomic_DNA"/>
</dbReference>
<name>A0A371HWF4_MUCPR</name>
<dbReference type="UniPathway" id="UPA00143"/>
<feature type="region of interest" description="Disordered" evidence="4">
    <location>
        <begin position="23"/>
        <end position="116"/>
    </location>
</feature>
<keyword evidence="3" id="KW-0833">Ubl conjugation pathway</keyword>
<dbReference type="Pfam" id="PF25553">
    <property type="entry name" value="BTB-POZ_ANK-like"/>
    <property type="match status" value="1"/>
</dbReference>
<dbReference type="STRING" id="157652.A0A371HWF4"/>
<dbReference type="AlphaFoldDB" id="A0A371HWF4"/>
<comment type="pathway">
    <text evidence="2">Protein modification; protein ubiquitination.</text>
</comment>
<protein>
    <submittedName>
        <fullName evidence="6">BTB/POZ domain-containing protein</fullName>
    </submittedName>
</protein>
<proteinExistence type="predicted"/>
<evidence type="ECO:0000256" key="4">
    <source>
        <dbReference type="SAM" id="MobiDB-lite"/>
    </source>
</evidence>
<evidence type="ECO:0000313" key="7">
    <source>
        <dbReference type="Proteomes" id="UP000257109"/>
    </source>
</evidence>
<feature type="non-terminal residue" evidence="6">
    <location>
        <position position="1"/>
    </location>
</feature>
<evidence type="ECO:0000256" key="1">
    <source>
        <dbReference type="ARBA" id="ARBA00002668"/>
    </source>
</evidence>
<evidence type="ECO:0000313" key="6">
    <source>
        <dbReference type="EMBL" id="RDY07112.1"/>
    </source>
</evidence>
<feature type="compositionally biased region" description="Pro residues" evidence="4">
    <location>
        <begin position="101"/>
        <end position="112"/>
    </location>
</feature>
<comment type="caution">
    <text evidence="6">The sequence shown here is derived from an EMBL/GenBank/DDBJ whole genome shotgun (WGS) entry which is preliminary data.</text>
</comment>
<organism evidence="6 7">
    <name type="scientific">Mucuna pruriens</name>
    <name type="common">Velvet bean</name>
    <name type="synonym">Dolichos pruriens</name>
    <dbReference type="NCBI Taxonomy" id="157652"/>
    <lineage>
        <taxon>Eukaryota</taxon>
        <taxon>Viridiplantae</taxon>
        <taxon>Streptophyta</taxon>
        <taxon>Embryophyta</taxon>
        <taxon>Tracheophyta</taxon>
        <taxon>Spermatophyta</taxon>
        <taxon>Magnoliopsida</taxon>
        <taxon>eudicotyledons</taxon>
        <taxon>Gunneridae</taxon>
        <taxon>Pentapetalae</taxon>
        <taxon>rosids</taxon>
        <taxon>fabids</taxon>
        <taxon>Fabales</taxon>
        <taxon>Fabaceae</taxon>
        <taxon>Papilionoideae</taxon>
        <taxon>50 kb inversion clade</taxon>
        <taxon>NPAAA clade</taxon>
        <taxon>indigoferoid/millettioid clade</taxon>
        <taxon>Phaseoleae</taxon>
        <taxon>Mucuna</taxon>
    </lineage>
</organism>
<dbReference type="GO" id="GO:0016567">
    <property type="term" value="P:protein ubiquitination"/>
    <property type="evidence" value="ECO:0007669"/>
    <property type="project" value="UniProtKB-UniPathway"/>
</dbReference>
<feature type="domain" description="At3g05675-like ankyrin-like" evidence="5">
    <location>
        <begin position="259"/>
        <end position="503"/>
    </location>
</feature>
<dbReference type="PANTHER" id="PTHR31060">
    <property type="entry name" value="OSJNBA0011J08.25 PROTEIN-RELATED"/>
    <property type="match status" value="1"/>
</dbReference>
<evidence type="ECO:0000259" key="5">
    <source>
        <dbReference type="Pfam" id="PF25553"/>
    </source>
</evidence>
<dbReference type="PANTHER" id="PTHR31060:SF33">
    <property type="entry name" value="OS04G0278000 PROTEIN"/>
    <property type="match status" value="1"/>
</dbReference>
<gene>
    <name evidence="6" type="primary">PRL1-IFG</name>
    <name evidence="6" type="ORF">CR513_08803</name>
</gene>
<dbReference type="InterPro" id="IPR058039">
    <property type="entry name" value="At3g05675-like_ankyrin"/>
</dbReference>
<feature type="compositionally biased region" description="Polar residues" evidence="4">
    <location>
        <begin position="47"/>
        <end position="59"/>
    </location>
</feature>
<accession>A0A371HWF4</accession>
<evidence type="ECO:0000256" key="2">
    <source>
        <dbReference type="ARBA" id="ARBA00004906"/>
    </source>
</evidence>
<comment type="function">
    <text evidence="1">May act as a substrate-specific adapter of an E3 ubiquitin-protein ligase complex (CUL3-RBX1-BTB) which mediates the ubiquitination and subsequent proteasomal degradation of target proteins.</text>
</comment>
<reference evidence="6" key="1">
    <citation type="submission" date="2018-05" db="EMBL/GenBank/DDBJ databases">
        <title>Draft genome of Mucuna pruriens seed.</title>
        <authorList>
            <person name="Nnadi N.E."/>
            <person name="Vos R."/>
            <person name="Hasami M.H."/>
            <person name="Devisetty U.K."/>
            <person name="Aguiy J.C."/>
        </authorList>
    </citation>
    <scope>NUCLEOTIDE SEQUENCE [LARGE SCALE GENOMIC DNA]</scope>
    <source>
        <strain evidence="6">JCA_2017</strain>
    </source>
</reference>
<dbReference type="Proteomes" id="UP000257109">
    <property type="component" value="Unassembled WGS sequence"/>
</dbReference>
<keyword evidence="7" id="KW-1185">Reference proteome</keyword>
<sequence>MNRLSRRGRSPRRRAWCCSFAIPPLSPEMSSIPPTKPRHKPEPFTKASVSVPNSPQSAKSGFPIVGRIDPRRILSPGRVSPIDSDPDPVASQLRSHSFRAPSPPPPPPPEAPPAGLDVRVNLRGKNGGSMVMEVDSEVLGANSEVFAGLIADCKRGGGGATMEVDNLAVFTDTIELMFEHEDSITKRLVNIGVCRSIDILEVSAGIMFTKGVLCCLKYLEAVPWTEEEEEKLRSLFTRFKFDDATTRDILGRLYLHDSVDSRPNVAQQLVWSISTCEDANARNEMKSLVKGLLCKSSVYEKNHLDLSKEDLYAVCHSCLGSLINLFEEASDTTPPEKLTKKGASKTLIERISRQVDNINWLLEIMLDGQVAEDFVDIWAHQHQLLEMHENTSPMIRYELSRVSAILFVAMGTRKLQCPLEARSGLLQAWFGPMLLDFGWLQRCRKGLDMKALEEAMGQTLLTLPLKQQYMLFMEWFRYFSRHGTECPNMSKAFQIWWRRSFLRGSETCAVESR</sequence>
<dbReference type="InterPro" id="IPR038920">
    <property type="entry name" value="At3g05675-like"/>
</dbReference>
<dbReference type="OrthoDB" id="671361at2759"/>